<evidence type="ECO:0000313" key="2">
    <source>
        <dbReference type="Proteomes" id="UP001139150"/>
    </source>
</evidence>
<evidence type="ECO:0000313" key="1">
    <source>
        <dbReference type="EMBL" id="MCL7748442.1"/>
    </source>
</evidence>
<organism evidence="1 2">
    <name type="scientific">Halalkalibacter alkaliphilus</name>
    <dbReference type="NCBI Taxonomy" id="2917993"/>
    <lineage>
        <taxon>Bacteria</taxon>
        <taxon>Bacillati</taxon>
        <taxon>Bacillota</taxon>
        <taxon>Bacilli</taxon>
        <taxon>Bacillales</taxon>
        <taxon>Bacillaceae</taxon>
        <taxon>Halalkalibacter</taxon>
    </lineage>
</organism>
<name>A0A9X2CUT6_9BACI</name>
<proteinExistence type="predicted"/>
<accession>A0A9X2CUT6</accession>
<gene>
    <name evidence="1" type="ORF">MF646_15035</name>
</gene>
<comment type="caution">
    <text evidence="1">The sequence shown here is derived from an EMBL/GenBank/DDBJ whole genome shotgun (WGS) entry which is preliminary data.</text>
</comment>
<keyword evidence="2" id="KW-1185">Reference proteome</keyword>
<dbReference type="RefSeq" id="WP_250097331.1">
    <property type="nucleotide sequence ID" value="NZ_JAKRYL010000015.1"/>
</dbReference>
<protein>
    <submittedName>
        <fullName evidence="1">Uncharacterized protein</fullName>
    </submittedName>
</protein>
<dbReference type="EMBL" id="JAKRYL010000015">
    <property type="protein sequence ID" value="MCL7748442.1"/>
    <property type="molecule type" value="Genomic_DNA"/>
</dbReference>
<dbReference type="AlphaFoldDB" id="A0A9X2CUT6"/>
<sequence>MKLRKIRLDDIILEDNFFENEMDLLSTKPHDQTPPLVVEGPTTDNKYYLVDGMIHYFNLTNHKKTHTFCLVMKETNKFERVITRLKNELNKRRKNHNKISDMINYLRSHNYSVLDISKECQRHKATIYRYLKKTKEDVTIKNISGANKVDYKKLNDLINSATLKDSVKEETINKILSSEFMDTHITTIKEFNDIKEFEHLSAESQLACINKTINQTNFIEQKTLVYEETLKQRFNKIAHEHLYNAMLKSLKWITENCHSKFSKYLDLHQKMELQEQLSKISDQIHEPVKVKKSLHRPRSTRYQNKLVVSIEAKVKGHQEDKEHHY</sequence>
<dbReference type="Proteomes" id="UP001139150">
    <property type="component" value="Unassembled WGS sequence"/>
</dbReference>
<reference evidence="1" key="1">
    <citation type="submission" date="2022-02" db="EMBL/GenBank/DDBJ databases">
        <title>Halalkalibacter sp. nov. isolated from Lonar Lake, India.</title>
        <authorList>
            <person name="Joshi A."/>
            <person name="Thite S."/>
            <person name="Lodha T."/>
        </authorList>
    </citation>
    <scope>NUCLEOTIDE SEQUENCE</scope>
    <source>
        <strain evidence="1">MEB205</strain>
    </source>
</reference>